<protein>
    <recommendedName>
        <fullName evidence="3">Peptidyl-prolyl cis-trans isomerase</fullName>
        <shortName evidence="3">PPIase</shortName>
        <ecNumber evidence="3">5.2.1.8</ecNumber>
    </recommendedName>
</protein>
<feature type="signal peptide" evidence="3">
    <location>
        <begin position="1"/>
        <end position="28"/>
    </location>
</feature>
<dbReference type="EC" id="5.2.1.8" evidence="3"/>
<accession>A0A545TIA7</accession>
<evidence type="ECO:0000259" key="4">
    <source>
        <dbReference type="PROSITE" id="PS50072"/>
    </source>
</evidence>
<sequence>MKLSKFCRRLKVGILASAAMFAASSASATIVQFETPLGNFEVNLYDQNTPITVGNFLTYVNAEDYDNTFIHRSIPGFVVQGGGFIYNNAWPADIISTFPPITNEPVYSNVRGTIAMAKLGGDPNSATAQWFINLSDNSANLDVQNGGFTVFGEVMGDGMAIVDQIAALPRYNLGGALAEIPLQNYDGVSDPDETNLALVTRIRVIDAATDTAANLTPPTNDLLVTPPTSSSGGGSLGISLLALLGLIGLRRRS</sequence>
<evidence type="ECO:0000313" key="6">
    <source>
        <dbReference type="Proteomes" id="UP000317839"/>
    </source>
</evidence>
<keyword evidence="2 3" id="KW-0413">Isomerase</keyword>
<dbReference type="Pfam" id="PF00160">
    <property type="entry name" value="Pro_isomerase"/>
    <property type="match status" value="1"/>
</dbReference>
<dbReference type="InterPro" id="IPR029000">
    <property type="entry name" value="Cyclophilin-like_dom_sf"/>
</dbReference>
<comment type="similarity">
    <text evidence="3">Belongs to the cyclophilin-type PPIase family.</text>
</comment>
<keyword evidence="3" id="KW-0732">Signal</keyword>
<dbReference type="InterPro" id="IPR044665">
    <property type="entry name" value="E_coli_cyclophilin_A-like"/>
</dbReference>
<dbReference type="Proteomes" id="UP000317839">
    <property type="component" value="Unassembled WGS sequence"/>
</dbReference>
<evidence type="ECO:0000256" key="2">
    <source>
        <dbReference type="ARBA" id="ARBA00023235"/>
    </source>
</evidence>
<dbReference type="RefSeq" id="WP_142888322.1">
    <property type="nucleotide sequence ID" value="NZ_VIKR01000001.1"/>
</dbReference>
<name>A0A545TIA7_9GAMM</name>
<proteinExistence type="inferred from homology"/>
<feature type="chain" id="PRO_5022259314" description="Peptidyl-prolyl cis-trans isomerase" evidence="3">
    <location>
        <begin position="29"/>
        <end position="253"/>
    </location>
</feature>
<dbReference type="OrthoDB" id="9807797at2"/>
<dbReference type="SUPFAM" id="SSF50891">
    <property type="entry name" value="Cyclophilin-like"/>
    <property type="match status" value="1"/>
</dbReference>
<comment type="catalytic activity">
    <reaction evidence="3">
        <text>[protein]-peptidylproline (omega=180) = [protein]-peptidylproline (omega=0)</text>
        <dbReference type="Rhea" id="RHEA:16237"/>
        <dbReference type="Rhea" id="RHEA-COMP:10747"/>
        <dbReference type="Rhea" id="RHEA-COMP:10748"/>
        <dbReference type="ChEBI" id="CHEBI:83833"/>
        <dbReference type="ChEBI" id="CHEBI:83834"/>
        <dbReference type="EC" id="5.2.1.8"/>
    </reaction>
</comment>
<dbReference type="Gene3D" id="2.40.100.10">
    <property type="entry name" value="Cyclophilin-like"/>
    <property type="match status" value="1"/>
</dbReference>
<dbReference type="PROSITE" id="PS50072">
    <property type="entry name" value="CSA_PPIASE_2"/>
    <property type="match status" value="1"/>
</dbReference>
<dbReference type="PANTHER" id="PTHR43246">
    <property type="entry name" value="PEPTIDYL-PROLYL CIS-TRANS ISOMERASE CYP38, CHLOROPLASTIC"/>
    <property type="match status" value="1"/>
</dbReference>
<evidence type="ECO:0000313" key="5">
    <source>
        <dbReference type="EMBL" id="TQV76962.1"/>
    </source>
</evidence>
<dbReference type="GO" id="GO:0003755">
    <property type="term" value="F:peptidyl-prolyl cis-trans isomerase activity"/>
    <property type="evidence" value="ECO:0007669"/>
    <property type="project" value="UniProtKB-UniRule"/>
</dbReference>
<comment type="caution">
    <text evidence="5">The sequence shown here is derived from an EMBL/GenBank/DDBJ whole genome shotgun (WGS) entry which is preliminary data.</text>
</comment>
<dbReference type="PRINTS" id="PR00153">
    <property type="entry name" value="CSAPPISMRASE"/>
</dbReference>
<comment type="function">
    <text evidence="3">PPIases accelerate the folding of proteins. It catalyzes the cis-trans isomerization of proline imidic peptide bonds in oligopeptides.</text>
</comment>
<feature type="domain" description="PPIase cyclophilin-type" evidence="4">
    <location>
        <begin position="27"/>
        <end position="183"/>
    </location>
</feature>
<gene>
    <name evidence="5" type="ORF">FLL45_03145</name>
</gene>
<dbReference type="EMBL" id="VIKR01000001">
    <property type="protein sequence ID" value="TQV76962.1"/>
    <property type="molecule type" value="Genomic_DNA"/>
</dbReference>
<keyword evidence="6" id="KW-1185">Reference proteome</keyword>
<organism evidence="5 6">
    <name type="scientific">Aliikangiella marina</name>
    <dbReference type="NCBI Taxonomy" id="1712262"/>
    <lineage>
        <taxon>Bacteria</taxon>
        <taxon>Pseudomonadati</taxon>
        <taxon>Pseudomonadota</taxon>
        <taxon>Gammaproteobacteria</taxon>
        <taxon>Oceanospirillales</taxon>
        <taxon>Pleioneaceae</taxon>
        <taxon>Aliikangiella</taxon>
    </lineage>
</organism>
<dbReference type="InterPro" id="IPR002130">
    <property type="entry name" value="Cyclophilin-type_PPIase_dom"/>
</dbReference>
<evidence type="ECO:0000256" key="1">
    <source>
        <dbReference type="ARBA" id="ARBA00023110"/>
    </source>
</evidence>
<evidence type="ECO:0000256" key="3">
    <source>
        <dbReference type="RuleBase" id="RU363019"/>
    </source>
</evidence>
<dbReference type="AlphaFoldDB" id="A0A545TIA7"/>
<keyword evidence="1 3" id="KW-0697">Rotamase</keyword>
<reference evidence="5 6" key="1">
    <citation type="submission" date="2019-06" db="EMBL/GenBank/DDBJ databases">
        <title>Draft genome of Aliikangiella marina GYP-15.</title>
        <authorList>
            <person name="Wang G."/>
        </authorList>
    </citation>
    <scope>NUCLEOTIDE SEQUENCE [LARGE SCALE GENOMIC DNA]</scope>
    <source>
        <strain evidence="5 6">GYP-15</strain>
    </source>
</reference>